<evidence type="ECO:0000313" key="1">
    <source>
        <dbReference type="EMBL" id="JAH30459.1"/>
    </source>
</evidence>
<proteinExistence type="predicted"/>
<dbReference type="AlphaFoldDB" id="A0A0E9RMZ9"/>
<reference evidence="1" key="2">
    <citation type="journal article" date="2015" name="Fish Shellfish Immunol.">
        <title>Early steps in the European eel (Anguilla anguilla)-Vibrio vulnificus interaction in the gills: Role of the RtxA13 toxin.</title>
        <authorList>
            <person name="Callol A."/>
            <person name="Pajuelo D."/>
            <person name="Ebbesson L."/>
            <person name="Teles M."/>
            <person name="MacKenzie S."/>
            <person name="Amaro C."/>
        </authorList>
    </citation>
    <scope>NUCLEOTIDE SEQUENCE</scope>
</reference>
<name>A0A0E9RMZ9_ANGAN</name>
<reference evidence="1" key="1">
    <citation type="submission" date="2014-11" db="EMBL/GenBank/DDBJ databases">
        <authorList>
            <person name="Amaro Gonzalez C."/>
        </authorList>
    </citation>
    <scope>NUCLEOTIDE SEQUENCE</scope>
</reference>
<organism evidence="1">
    <name type="scientific">Anguilla anguilla</name>
    <name type="common">European freshwater eel</name>
    <name type="synonym">Muraena anguilla</name>
    <dbReference type="NCBI Taxonomy" id="7936"/>
    <lineage>
        <taxon>Eukaryota</taxon>
        <taxon>Metazoa</taxon>
        <taxon>Chordata</taxon>
        <taxon>Craniata</taxon>
        <taxon>Vertebrata</taxon>
        <taxon>Euteleostomi</taxon>
        <taxon>Actinopterygii</taxon>
        <taxon>Neopterygii</taxon>
        <taxon>Teleostei</taxon>
        <taxon>Anguilliformes</taxon>
        <taxon>Anguillidae</taxon>
        <taxon>Anguilla</taxon>
    </lineage>
</organism>
<protein>
    <submittedName>
        <fullName evidence="1">Uncharacterized protein</fullName>
    </submittedName>
</protein>
<accession>A0A0E9RMZ9</accession>
<sequence>MLAFILALVCGYLMLEYSLSFVLFLCSSSSLFWAVSMYCCTAM</sequence>
<dbReference type="EMBL" id="GBXM01078118">
    <property type="protein sequence ID" value="JAH30459.1"/>
    <property type="molecule type" value="Transcribed_RNA"/>
</dbReference>